<keyword evidence="1" id="KW-1133">Transmembrane helix</keyword>
<gene>
    <name evidence="2" type="ORF">SAMN04487992_103410</name>
</gene>
<evidence type="ECO:0000313" key="3">
    <source>
        <dbReference type="Proteomes" id="UP000182114"/>
    </source>
</evidence>
<feature type="transmembrane region" description="Helical" evidence="1">
    <location>
        <begin position="12"/>
        <end position="41"/>
    </location>
</feature>
<accession>A0A1G7FQ35</accession>
<dbReference type="AlphaFoldDB" id="A0A1G7FQ35"/>
<feature type="transmembrane region" description="Helical" evidence="1">
    <location>
        <begin position="73"/>
        <end position="93"/>
    </location>
</feature>
<feature type="transmembrane region" description="Helical" evidence="1">
    <location>
        <begin position="408"/>
        <end position="436"/>
    </location>
</feature>
<keyword evidence="3" id="KW-1185">Reference proteome</keyword>
<feature type="transmembrane region" description="Helical" evidence="1">
    <location>
        <begin position="254"/>
        <end position="271"/>
    </location>
</feature>
<protein>
    <submittedName>
        <fullName evidence="2">Uncharacterized protein</fullName>
    </submittedName>
</protein>
<dbReference type="Proteomes" id="UP000182114">
    <property type="component" value="Unassembled WGS sequence"/>
</dbReference>
<proteinExistence type="predicted"/>
<evidence type="ECO:0000313" key="2">
    <source>
        <dbReference type="EMBL" id="SDE77879.1"/>
    </source>
</evidence>
<feature type="transmembrane region" description="Helical" evidence="1">
    <location>
        <begin position="100"/>
        <end position="120"/>
    </location>
</feature>
<feature type="transmembrane region" description="Helical" evidence="1">
    <location>
        <begin position="226"/>
        <end position="248"/>
    </location>
</feature>
<reference evidence="3" key="1">
    <citation type="submission" date="2016-10" db="EMBL/GenBank/DDBJ databases">
        <authorList>
            <person name="Varghese N."/>
            <person name="Submissions S."/>
        </authorList>
    </citation>
    <scope>NUCLEOTIDE SEQUENCE [LARGE SCALE GENOMIC DNA]</scope>
    <source>
        <strain evidence="3">DSM 24729</strain>
    </source>
</reference>
<feature type="transmembrane region" description="Helical" evidence="1">
    <location>
        <begin position="159"/>
        <end position="178"/>
    </location>
</feature>
<sequence>MLKKPSYLEWGFFFLHLICLLFGFGLASYVIIFCTSIYCLFAILKRSYFSLYLLLIFGSYHSMFNNIYTSDIFGINIIYILIVTYFFTTLIYFKFNIKTILISTPFIFMYLLNLIFGFYYKYSVNWYLNELFSFTCLSIFIINIFNLSYEKFQKIINILANYVLYFYPLFTFFSIISANEENLYFDEFEKFYYVSIIPIMFMKFKNKKILIPFHILVFILKSQFTYTSSLNIILLVISALTLFFLSNFNIARKFIFILLISLLSILVYNYSSPLTKFKVFQAQEAIAKIIEGDVTMVPKSPRVRVLEFMISFNNLKEENIIVVLVGKGFGSYIDDNRTQYFKKFKTPLNDDDYSKEEVDSLKFKKGHGGIPYIPIKMGIFGMILFVSIFTTGLTLIRNKEFSWLAIGAPFYIVTTFSFGLKNFIFVGILVGIILALRFRNNQLIS</sequence>
<evidence type="ECO:0000256" key="1">
    <source>
        <dbReference type="SAM" id="Phobius"/>
    </source>
</evidence>
<keyword evidence="1" id="KW-0812">Transmembrane</keyword>
<feature type="transmembrane region" description="Helical" evidence="1">
    <location>
        <begin position="372"/>
        <end position="396"/>
    </location>
</feature>
<organism evidence="2 3">
    <name type="scientific">Cellulophaga baltica</name>
    <dbReference type="NCBI Taxonomy" id="76594"/>
    <lineage>
        <taxon>Bacteria</taxon>
        <taxon>Pseudomonadati</taxon>
        <taxon>Bacteroidota</taxon>
        <taxon>Flavobacteriia</taxon>
        <taxon>Flavobacteriales</taxon>
        <taxon>Flavobacteriaceae</taxon>
        <taxon>Cellulophaga</taxon>
    </lineage>
</organism>
<feature type="transmembrane region" description="Helical" evidence="1">
    <location>
        <begin position="126"/>
        <end position="147"/>
    </location>
</feature>
<name>A0A1G7FQ35_9FLAO</name>
<keyword evidence="1" id="KW-0472">Membrane</keyword>
<dbReference type="EMBL" id="FNBD01000003">
    <property type="protein sequence ID" value="SDE77879.1"/>
    <property type="molecule type" value="Genomic_DNA"/>
</dbReference>
<feature type="transmembrane region" description="Helical" evidence="1">
    <location>
        <begin position="48"/>
        <end position="67"/>
    </location>
</feature>